<dbReference type="WBParaSite" id="nRc.2.0.1.t31599-RA">
    <property type="protein sequence ID" value="nRc.2.0.1.t31599-RA"/>
    <property type="gene ID" value="nRc.2.0.1.g31599"/>
</dbReference>
<dbReference type="PANTHER" id="PTHR31918:SF1">
    <property type="entry name" value="TRANSMEMBRANE PROTEIN 181"/>
    <property type="match status" value="1"/>
</dbReference>
<evidence type="ECO:0000313" key="2">
    <source>
        <dbReference type="Proteomes" id="UP000887565"/>
    </source>
</evidence>
<dbReference type="PANTHER" id="PTHR31918">
    <property type="entry name" value="TRANSMEMBRANE PROTEIN 181"/>
    <property type="match status" value="1"/>
</dbReference>
<dbReference type="GO" id="GO:0015643">
    <property type="term" value="F:toxic substance binding"/>
    <property type="evidence" value="ECO:0007669"/>
    <property type="project" value="InterPro"/>
</dbReference>
<dbReference type="InterPro" id="IPR040416">
    <property type="entry name" value="TMEM181"/>
</dbReference>
<protein>
    <submittedName>
        <fullName evidence="3">Uncharacterized protein</fullName>
    </submittedName>
</protein>
<accession>A0A915JZW7</accession>
<sequence length="153" mass="17552">MNSVLELGEPAESWTEGVKRVFEESIKQPMDKLTKSTEGAKYNHDRCERTVQMQLYVMQKPQFTLIFVIFLVVNALFAIIGLAGPPITSRKMTTAKDLTNSTDLLMQMYKMNSPTLSTYCQQLWIIVKIVLIPISVDFKKLDYERLIKSKPLT</sequence>
<dbReference type="Proteomes" id="UP000887565">
    <property type="component" value="Unplaced"/>
</dbReference>
<organism evidence="2 3">
    <name type="scientific">Romanomermis culicivorax</name>
    <name type="common">Nematode worm</name>
    <dbReference type="NCBI Taxonomy" id="13658"/>
    <lineage>
        <taxon>Eukaryota</taxon>
        <taxon>Metazoa</taxon>
        <taxon>Ecdysozoa</taxon>
        <taxon>Nematoda</taxon>
        <taxon>Enoplea</taxon>
        <taxon>Dorylaimia</taxon>
        <taxon>Mermithida</taxon>
        <taxon>Mermithoidea</taxon>
        <taxon>Mermithidae</taxon>
        <taxon>Romanomermis</taxon>
    </lineage>
</organism>
<name>A0A915JZW7_ROMCU</name>
<feature type="transmembrane region" description="Helical" evidence="1">
    <location>
        <begin position="63"/>
        <end position="83"/>
    </location>
</feature>
<evidence type="ECO:0000313" key="3">
    <source>
        <dbReference type="WBParaSite" id="nRc.2.0.1.t31599-RA"/>
    </source>
</evidence>
<keyword evidence="1" id="KW-0472">Membrane</keyword>
<keyword evidence="1" id="KW-1133">Transmembrane helix</keyword>
<reference evidence="3" key="1">
    <citation type="submission" date="2022-11" db="UniProtKB">
        <authorList>
            <consortium name="WormBaseParasite"/>
        </authorList>
    </citation>
    <scope>IDENTIFICATION</scope>
</reference>
<keyword evidence="1" id="KW-0812">Transmembrane</keyword>
<evidence type="ECO:0000256" key="1">
    <source>
        <dbReference type="SAM" id="Phobius"/>
    </source>
</evidence>
<proteinExistence type="predicted"/>
<keyword evidence="2" id="KW-1185">Reference proteome</keyword>
<dbReference type="AlphaFoldDB" id="A0A915JZW7"/>